<keyword evidence="10" id="KW-1185">Reference proteome</keyword>
<sequence>MNDSYSPEPPQAIRGEQEGTDPSQSNLNLKLSLFAFDEILTVPTMRAVQSLMLVLAACSVSGALGVMVKDGDLVFPLQAVETLRGLMDLDGPVSPHLSRTSAAMVCHDPNLPQVFQPVCQDKGAAMSLSRIVSVLNFRDACDICANPSCFGCRQ</sequence>
<name>A0A8C5BC22_GADMO</name>
<evidence type="ECO:0000313" key="10">
    <source>
        <dbReference type="Proteomes" id="UP000694546"/>
    </source>
</evidence>
<dbReference type="GO" id="GO:0005576">
    <property type="term" value="C:extracellular region"/>
    <property type="evidence" value="ECO:0007669"/>
    <property type="project" value="UniProtKB-SubCell"/>
</dbReference>
<keyword evidence="3" id="KW-0964">Secreted</keyword>
<proteinExistence type="inferred from homology"/>
<comment type="similarity">
    <text evidence="2">Belongs to the guanylin family.</text>
</comment>
<comment type="subcellular location">
    <subcellularLocation>
        <location evidence="1">Secreted</location>
    </subcellularLocation>
</comment>
<accession>A0A8C5BC22</accession>
<dbReference type="OMA" id="ACDICAN"/>
<dbReference type="PANTHER" id="PTHR11318">
    <property type="entry name" value="GUANYLIN FAMILY MEMBER"/>
    <property type="match status" value="1"/>
</dbReference>
<dbReference type="Ensembl" id="ENSGMOT00000053131.1">
    <property type="protein sequence ID" value="ENSGMOP00000044959.1"/>
    <property type="gene ID" value="ENSGMOG00000026228.1"/>
</dbReference>
<dbReference type="Gene3D" id="3.90.1450.10">
    <property type="entry name" value="Guanylin"/>
    <property type="match status" value="1"/>
</dbReference>
<dbReference type="AlphaFoldDB" id="A0A8C5BC22"/>
<dbReference type="Pfam" id="PF02058">
    <property type="entry name" value="Guanylin"/>
    <property type="match status" value="1"/>
</dbReference>
<evidence type="ECO:0000256" key="5">
    <source>
        <dbReference type="ARBA" id="ARBA00023157"/>
    </source>
</evidence>
<protein>
    <recommendedName>
        <fullName evidence="7">Guanylate cyclase activator 2B</fullName>
    </recommendedName>
</protein>
<dbReference type="PRINTS" id="PR00774">
    <property type="entry name" value="GUANYLIN"/>
</dbReference>
<evidence type="ECO:0000256" key="4">
    <source>
        <dbReference type="ARBA" id="ARBA00022729"/>
    </source>
</evidence>
<dbReference type="InterPro" id="IPR036382">
    <property type="entry name" value="Guanylin_sf"/>
</dbReference>
<organism evidence="9 10">
    <name type="scientific">Gadus morhua</name>
    <name type="common">Atlantic cod</name>
    <dbReference type="NCBI Taxonomy" id="8049"/>
    <lineage>
        <taxon>Eukaryota</taxon>
        <taxon>Metazoa</taxon>
        <taxon>Chordata</taxon>
        <taxon>Craniata</taxon>
        <taxon>Vertebrata</taxon>
        <taxon>Euteleostomi</taxon>
        <taxon>Actinopterygii</taxon>
        <taxon>Neopterygii</taxon>
        <taxon>Teleostei</taxon>
        <taxon>Neoteleostei</taxon>
        <taxon>Acanthomorphata</taxon>
        <taxon>Zeiogadaria</taxon>
        <taxon>Gadariae</taxon>
        <taxon>Gadiformes</taxon>
        <taxon>Gadoidei</taxon>
        <taxon>Gadidae</taxon>
        <taxon>Gadus</taxon>
    </lineage>
</organism>
<evidence type="ECO:0000256" key="7">
    <source>
        <dbReference type="ARBA" id="ARBA00041176"/>
    </source>
</evidence>
<evidence type="ECO:0000256" key="3">
    <source>
        <dbReference type="ARBA" id="ARBA00022525"/>
    </source>
</evidence>
<evidence type="ECO:0000256" key="8">
    <source>
        <dbReference type="SAM" id="MobiDB-lite"/>
    </source>
</evidence>
<feature type="region of interest" description="Disordered" evidence="8">
    <location>
        <begin position="1"/>
        <end position="24"/>
    </location>
</feature>
<evidence type="ECO:0000313" key="9">
    <source>
        <dbReference type="Ensembl" id="ENSGMOP00000044959.1"/>
    </source>
</evidence>
<dbReference type="InterPro" id="IPR000879">
    <property type="entry name" value="Guanylin"/>
</dbReference>
<keyword evidence="4" id="KW-0732">Signal</keyword>
<comment type="function">
    <text evidence="6">Endogenous activator of intestinal guanylate cyclase. It stimulates this enzyme through the same receptor binding region as the heat-stable enterotoxins. May be a potent physiological regulator of intestinal fluid and electrolyte transport. May be an autocrine/paracrine regulator of intestinal salt and water transport.</text>
</comment>
<evidence type="ECO:0000256" key="2">
    <source>
        <dbReference type="ARBA" id="ARBA00009883"/>
    </source>
</evidence>
<evidence type="ECO:0000256" key="6">
    <source>
        <dbReference type="ARBA" id="ARBA00037765"/>
    </source>
</evidence>
<reference evidence="9" key="1">
    <citation type="submission" date="2025-08" db="UniProtKB">
        <authorList>
            <consortium name="Ensembl"/>
        </authorList>
    </citation>
    <scope>IDENTIFICATION</scope>
</reference>
<keyword evidence="5" id="KW-1015">Disulfide bond</keyword>
<dbReference type="SUPFAM" id="SSF89890">
    <property type="entry name" value="Proguanylin"/>
    <property type="match status" value="1"/>
</dbReference>
<dbReference type="Proteomes" id="UP000694546">
    <property type="component" value="Chromosome 13"/>
</dbReference>
<dbReference type="GeneTree" id="ENSGT01010000222588"/>
<dbReference type="GO" id="GO:0030250">
    <property type="term" value="F:guanylate cyclase activator activity"/>
    <property type="evidence" value="ECO:0007669"/>
    <property type="project" value="InterPro"/>
</dbReference>
<reference evidence="9" key="2">
    <citation type="submission" date="2025-09" db="UniProtKB">
        <authorList>
            <consortium name="Ensembl"/>
        </authorList>
    </citation>
    <scope>IDENTIFICATION</scope>
</reference>
<evidence type="ECO:0000256" key="1">
    <source>
        <dbReference type="ARBA" id="ARBA00004613"/>
    </source>
</evidence>
<dbReference type="PANTHER" id="PTHR11318:SF4">
    <property type="entry name" value="GUANYLATE CYCLASE ACTIVATOR 2B"/>
    <property type="match status" value="1"/>
</dbReference>